<dbReference type="Proteomes" id="UP001476798">
    <property type="component" value="Unassembled WGS sequence"/>
</dbReference>
<evidence type="ECO:0000313" key="2">
    <source>
        <dbReference type="Proteomes" id="UP001476798"/>
    </source>
</evidence>
<feature type="non-terminal residue" evidence="1">
    <location>
        <position position="1"/>
    </location>
</feature>
<proteinExistence type="predicted"/>
<dbReference type="EMBL" id="JAHRIO010063419">
    <property type="protein sequence ID" value="MEQ2179622.1"/>
    <property type="molecule type" value="Genomic_DNA"/>
</dbReference>
<evidence type="ECO:0000313" key="1">
    <source>
        <dbReference type="EMBL" id="MEQ2179622.1"/>
    </source>
</evidence>
<protein>
    <submittedName>
        <fullName evidence="1">Uncharacterized protein</fullName>
    </submittedName>
</protein>
<reference evidence="1 2" key="1">
    <citation type="submission" date="2021-06" db="EMBL/GenBank/DDBJ databases">
        <authorList>
            <person name="Palmer J.M."/>
        </authorList>
    </citation>
    <scope>NUCLEOTIDE SEQUENCE [LARGE SCALE GENOMIC DNA]</scope>
    <source>
        <strain evidence="1 2">GA_2019</strain>
        <tissue evidence="1">Muscle</tissue>
    </source>
</reference>
<comment type="caution">
    <text evidence="1">The sequence shown here is derived from an EMBL/GenBank/DDBJ whole genome shotgun (WGS) entry which is preliminary data.</text>
</comment>
<accession>A0ABV0P855</accession>
<name>A0ABV0P855_9TELE</name>
<sequence length="97" mass="10804">WLLVKPSEQSWGHTLTFLQWRAVTAAQLRLVPQLSLLSSPVTRAHLVTDSDNHAALRARGPHLCQAALQENIAALRGLRRERCSFSKCRVEATHGVV</sequence>
<gene>
    <name evidence="1" type="ORF">GOODEAATRI_026998</name>
</gene>
<keyword evidence="2" id="KW-1185">Reference proteome</keyword>
<organism evidence="1 2">
    <name type="scientific">Goodea atripinnis</name>
    <dbReference type="NCBI Taxonomy" id="208336"/>
    <lineage>
        <taxon>Eukaryota</taxon>
        <taxon>Metazoa</taxon>
        <taxon>Chordata</taxon>
        <taxon>Craniata</taxon>
        <taxon>Vertebrata</taxon>
        <taxon>Euteleostomi</taxon>
        <taxon>Actinopterygii</taxon>
        <taxon>Neopterygii</taxon>
        <taxon>Teleostei</taxon>
        <taxon>Neoteleostei</taxon>
        <taxon>Acanthomorphata</taxon>
        <taxon>Ovalentaria</taxon>
        <taxon>Atherinomorphae</taxon>
        <taxon>Cyprinodontiformes</taxon>
        <taxon>Goodeidae</taxon>
        <taxon>Goodea</taxon>
    </lineage>
</organism>